<comment type="caution">
    <text evidence="10">The sequence shown here is derived from an EMBL/GenBank/DDBJ whole genome shotgun (WGS) entry which is preliminary data.</text>
</comment>
<evidence type="ECO:0000313" key="11">
    <source>
        <dbReference type="Proteomes" id="UP000466388"/>
    </source>
</evidence>
<feature type="transmembrane region" description="Helical" evidence="8">
    <location>
        <begin position="838"/>
        <end position="858"/>
    </location>
</feature>
<feature type="transmembrane region" description="Helical" evidence="8">
    <location>
        <begin position="358"/>
        <end position="385"/>
    </location>
</feature>
<evidence type="ECO:0000313" key="10">
    <source>
        <dbReference type="EMBL" id="MTV82089.1"/>
    </source>
</evidence>
<evidence type="ECO:0000256" key="4">
    <source>
        <dbReference type="ARBA" id="ARBA00022692"/>
    </source>
</evidence>
<feature type="transmembrane region" description="Helical" evidence="8">
    <location>
        <begin position="864"/>
        <end position="890"/>
    </location>
</feature>
<comment type="subcellular location">
    <subcellularLocation>
        <location evidence="1">Cell membrane</location>
        <topology evidence="1">Multi-pass membrane protein</topology>
    </subcellularLocation>
</comment>
<evidence type="ECO:0000256" key="3">
    <source>
        <dbReference type="ARBA" id="ARBA00022475"/>
    </source>
</evidence>
<keyword evidence="5 8" id="KW-1133">Transmembrane helix</keyword>
<keyword evidence="4 8" id="KW-0812">Transmembrane</keyword>
<proteinExistence type="inferred from homology"/>
<dbReference type="AlphaFoldDB" id="A0A7X2XUZ3"/>
<keyword evidence="3" id="KW-1003">Cell membrane</keyword>
<dbReference type="SUPFAM" id="SSF82866">
    <property type="entry name" value="Multidrug efflux transporter AcrB transmembrane domain"/>
    <property type="match status" value="2"/>
</dbReference>
<dbReference type="RefSeq" id="WP_155431364.1">
    <property type="nucleotide sequence ID" value="NZ_WNJO01000005.1"/>
</dbReference>
<feature type="domain" description="Membrane transport protein MMPL" evidence="9">
    <location>
        <begin position="608"/>
        <end position="775"/>
    </location>
</feature>
<sequence length="904" mass="99512">MNERIRQLHNHRIFSLLLWLIAIFVAIVMMPSTSGLIQTSGQPQLANNSQPMVAQGIQNNWGRELSGTYNVTAVFNNPSGKLTASQQANIDKTVQRLTNREKTYGIKSIQTMTTNPTARSQFYSKDGSTEIVQMAVTRNQSDTRVLANQLRGQIKTSGVSSYLTSPELVNDAANQKISQVTTFATILGFILSLLIIGIIFKSLVAPLISTLSMLMMYAVSLSLVNNLASHTTFPYSEYLPLLTLLLTLILGTLGHYKLFAAFRENSGNKEDPAEVTKRSLHSIRNSLLLLGGTLFIVFASFYAFKFSTLRAMSGLAIVTLVVILGVYTIAPIFLQLLGDRLFWPAAEFPVHRHRFWNWMAQFGLWQPFVGIIAVLCVVGSFAVMYRDNLNFSAAKTVTPTNQAVTGMRVLNAHFGEGKATPVTIYLQSNQRVDNEKALLQIDNLTTKLKTMPGVGSVTSLTQPNGQPMNEYYVNSQLNQMNMTLKGATDQLSQLETELKSNRTDLNGIKLNSTADKLDTLVSKADRLTSDTSTVRSQVSEVAGRASVSQSSRASARVRRYQRLLNLISSQLSVVASNVRALGNQATSAGNDSQALQSTLSGYSTQLSTVQNSLKKTTQSLQGLIKSYNNIYSYLSALQSSDATKVYYITPEQLTSMQFQQSLLSNTSQNYKTTQLQVYLKTSASSHNNAATLKHLRSEVNTQLQGTSLHSAKIAYTGQPVVQDTIEQSVRNNAGWLLLTVGVILFLIIALLSGSVLQPIYWLASYVLAILGGVQLAELCSRFMSGDPDFNWQVPLIVFVPLLIVGANRLIQLAVNYRFKEATMLDWLLPGVSDLGQPVRYEVFTIFVIALVLFSANFAPLTQAALIILIATLIFEIILPIIVTSVGKLTVTLPSKRPHLKRHAK</sequence>
<dbReference type="InterPro" id="IPR004869">
    <property type="entry name" value="MMPL_dom"/>
</dbReference>
<feature type="transmembrane region" description="Helical" evidence="8">
    <location>
        <begin position="207"/>
        <end position="226"/>
    </location>
</feature>
<dbReference type="GO" id="GO:0005886">
    <property type="term" value="C:plasma membrane"/>
    <property type="evidence" value="ECO:0007669"/>
    <property type="project" value="UniProtKB-SubCell"/>
</dbReference>
<dbReference type="PANTHER" id="PTHR33406">
    <property type="entry name" value="MEMBRANE PROTEIN MJ1562-RELATED"/>
    <property type="match status" value="1"/>
</dbReference>
<evidence type="ECO:0000256" key="2">
    <source>
        <dbReference type="ARBA" id="ARBA00010157"/>
    </source>
</evidence>
<feature type="transmembrane region" description="Helical" evidence="8">
    <location>
        <begin position="287"/>
        <end position="304"/>
    </location>
</feature>
<feature type="transmembrane region" description="Helical" evidence="8">
    <location>
        <begin position="238"/>
        <end position="259"/>
    </location>
</feature>
<evidence type="ECO:0000256" key="5">
    <source>
        <dbReference type="ARBA" id="ARBA00022989"/>
    </source>
</evidence>
<reference evidence="10 11" key="1">
    <citation type="submission" date="2019-11" db="EMBL/GenBank/DDBJ databases">
        <title>Lactobacillus sp. nov. CRM56-3, isolated from fermented tea leaves.</title>
        <authorList>
            <person name="Phuengjayaem S."/>
            <person name="Tanasupawat S."/>
        </authorList>
    </citation>
    <scope>NUCLEOTIDE SEQUENCE [LARGE SCALE GENOMIC DNA]</scope>
    <source>
        <strain evidence="10 11">CRM56-3</strain>
    </source>
</reference>
<dbReference type="Gene3D" id="1.20.1640.10">
    <property type="entry name" value="Multidrug efflux transporter AcrB transmembrane domain"/>
    <property type="match status" value="1"/>
</dbReference>
<gene>
    <name evidence="10" type="ORF">GM612_05410</name>
</gene>
<keyword evidence="6 8" id="KW-0472">Membrane</keyword>
<dbReference type="EMBL" id="WNJO01000005">
    <property type="protein sequence ID" value="MTV82089.1"/>
    <property type="molecule type" value="Genomic_DNA"/>
</dbReference>
<keyword evidence="7" id="KW-0175">Coiled coil</keyword>
<comment type="similarity">
    <text evidence="2">Belongs to the resistance-nodulation-cell division (RND) (TC 2.A.6) family. MmpL subfamily.</text>
</comment>
<feature type="transmembrane region" description="Helical" evidence="8">
    <location>
        <begin position="733"/>
        <end position="752"/>
    </location>
</feature>
<dbReference type="PANTHER" id="PTHR33406:SF6">
    <property type="entry name" value="MEMBRANE PROTEIN YDGH-RELATED"/>
    <property type="match status" value="1"/>
</dbReference>
<dbReference type="Pfam" id="PF03176">
    <property type="entry name" value="MMPL"/>
    <property type="match status" value="2"/>
</dbReference>
<feature type="transmembrane region" description="Helical" evidence="8">
    <location>
        <begin position="180"/>
        <end position="200"/>
    </location>
</feature>
<feature type="transmembrane region" description="Helical" evidence="8">
    <location>
        <begin position="316"/>
        <end position="337"/>
    </location>
</feature>
<evidence type="ECO:0000256" key="8">
    <source>
        <dbReference type="SAM" id="Phobius"/>
    </source>
</evidence>
<organism evidence="10 11">
    <name type="scientific">Secundilactobacillus folii</name>
    <dbReference type="NCBI Taxonomy" id="2678357"/>
    <lineage>
        <taxon>Bacteria</taxon>
        <taxon>Bacillati</taxon>
        <taxon>Bacillota</taxon>
        <taxon>Bacilli</taxon>
        <taxon>Lactobacillales</taxon>
        <taxon>Lactobacillaceae</taxon>
        <taxon>Secundilactobacillus</taxon>
    </lineage>
</organism>
<evidence type="ECO:0000256" key="1">
    <source>
        <dbReference type="ARBA" id="ARBA00004651"/>
    </source>
</evidence>
<feature type="transmembrane region" description="Helical" evidence="8">
    <location>
        <begin position="12"/>
        <end position="30"/>
    </location>
</feature>
<feature type="transmembrane region" description="Helical" evidence="8">
    <location>
        <begin position="759"/>
        <end position="776"/>
    </location>
</feature>
<evidence type="ECO:0000259" key="9">
    <source>
        <dbReference type="Pfam" id="PF03176"/>
    </source>
</evidence>
<keyword evidence="11" id="KW-1185">Reference proteome</keyword>
<dbReference type="Gene3D" id="1.10.287.1490">
    <property type="match status" value="1"/>
</dbReference>
<feature type="domain" description="Membrane transport protein MMPL" evidence="9">
    <location>
        <begin position="68"/>
        <end position="367"/>
    </location>
</feature>
<dbReference type="InterPro" id="IPR050545">
    <property type="entry name" value="Mycobact_MmpL"/>
</dbReference>
<feature type="coiled-coil region" evidence="7">
    <location>
        <begin position="477"/>
        <end position="504"/>
    </location>
</feature>
<name>A0A7X2XUZ3_9LACO</name>
<feature type="transmembrane region" description="Helical" evidence="8">
    <location>
        <begin position="796"/>
        <end position="818"/>
    </location>
</feature>
<protein>
    <submittedName>
        <fullName evidence="10">MMPL family transporter</fullName>
    </submittedName>
</protein>
<evidence type="ECO:0000256" key="6">
    <source>
        <dbReference type="ARBA" id="ARBA00023136"/>
    </source>
</evidence>
<dbReference type="Proteomes" id="UP000466388">
    <property type="component" value="Unassembled WGS sequence"/>
</dbReference>
<accession>A0A7X2XUZ3</accession>
<evidence type="ECO:0000256" key="7">
    <source>
        <dbReference type="SAM" id="Coils"/>
    </source>
</evidence>